<dbReference type="Proteomes" id="UP000824890">
    <property type="component" value="Unassembled WGS sequence"/>
</dbReference>
<proteinExistence type="predicted"/>
<feature type="non-terminal residue" evidence="2">
    <location>
        <position position="1"/>
    </location>
</feature>
<keyword evidence="3" id="KW-1185">Reference proteome</keyword>
<evidence type="ECO:0000313" key="2">
    <source>
        <dbReference type="EMBL" id="KAH0879833.1"/>
    </source>
</evidence>
<name>A0ABQ7ZIB2_BRANA</name>
<comment type="caution">
    <text evidence="2">The sequence shown here is derived from an EMBL/GenBank/DDBJ whole genome shotgun (WGS) entry which is preliminary data.</text>
</comment>
<organism evidence="2 3">
    <name type="scientific">Brassica napus</name>
    <name type="common">Rape</name>
    <dbReference type="NCBI Taxonomy" id="3708"/>
    <lineage>
        <taxon>Eukaryota</taxon>
        <taxon>Viridiplantae</taxon>
        <taxon>Streptophyta</taxon>
        <taxon>Embryophyta</taxon>
        <taxon>Tracheophyta</taxon>
        <taxon>Spermatophyta</taxon>
        <taxon>Magnoliopsida</taxon>
        <taxon>eudicotyledons</taxon>
        <taxon>Gunneridae</taxon>
        <taxon>Pentapetalae</taxon>
        <taxon>rosids</taxon>
        <taxon>malvids</taxon>
        <taxon>Brassicales</taxon>
        <taxon>Brassicaceae</taxon>
        <taxon>Brassiceae</taxon>
        <taxon>Brassica</taxon>
    </lineage>
</organism>
<keyword evidence="1" id="KW-0472">Membrane</keyword>
<reference evidence="2 3" key="1">
    <citation type="submission" date="2021-05" db="EMBL/GenBank/DDBJ databases">
        <title>Genome Assembly of Synthetic Allotetraploid Brassica napus Reveals Homoeologous Exchanges between Subgenomes.</title>
        <authorList>
            <person name="Davis J.T."/>
        </authorList>
    </citation>
    <scope>NUCLEOTIDE SEQUENCE [LARGE SCALE GENOMIC DNA]</scope>
    <source>
        <strain evidence="3">cv. Da-Ae</strain>
        <tissue evidence="2">Seedling</tissue>
    </source>
</reference>
<evidence type="ECO:0000313" key="3">
    <source>
        <dbReference type="Proteomes" id="UP000824890"/>
    </source>
</evidence>
<gene>
    <name evidence="2" type="ORF">HID58_067227</name>
</gene>
<keyword evidence="1" id="KW-1133">Transmembrane helix</keyword>
<keyword evidence="1" id="KW-0812">Transmembrane</keyword>
<evidence type="ECO:0000256" key="1">
    <source>
        <dbReference type="SAM" id="Phobius"/>
    </source>
</evidence>
<accession>A0ABQ7ZIB2</accession>
<protein>
    <submittedName>
        <fullName evidence="2">Uncharacterized protein</fullName>
    </submittedName>
</protein>
<sequence>YHLSPTIKVILISTSEGITPRLNPAYSKTTQYVIKLLTAEDNNITDDLQVTLTITDYNQNTTASNYRRRKRYSTVCFENYTNGTYLCFLLAAIVYISVALINSFVQT</sequence>
<feature type="transmembrane region" description="Helical" evidence="1">
    <location>
        <begin position="83"/>
        <end position="105"/>
    </location>
</feature>
<dbReference type="EMBL" id="JAGKQM010000015">
    <property type="protein sequence ID" value="KAH0879833.1"/>
    <property type="molecule type" value="Genomic_DNA"/>
</dbReference>